<comment type="caution">
    <text evidence="2">The sequence shown here is derived from an EMBL/GenBank/DDBJ whole genome shotgun (WGS) entry which is preliminary data.</text>
</comment>
<organism evidence="2 3">
    <name type="scientific">Endosaccharibacter trunci</name>
    <dbReference type="NCBI Taxonomy" id="2812733"/>
    <lineage>
        <taxon>Bacteria</taxon>
        <taxon>Pseudomonadati</taxon>
        <taxon>Pseudomonadota</taxon>
        <taxon>Alphaproteobacteria</taxon>
        <taxon>Acetobacterales</taxon>
        <taxon>Acetobacteraceae</taxon>
        <taxon>Endosaccharibacter</taxon>
    </lineage>
</organism>
<protein>
    <submittedName>
        <fullName evidence="2">DUF2497 domain-containing protein</fullName>
    </submittedName>
</protein>
<evidence type="ECO:0000256" key="1">
    <source>
        <dbReference type="SAM" id="MobiDB-lite"/>
    </source>
</evidence>
<keyword evidence="3" id="KW-1185">Reference proteome</keyword>
<dbReference type="InterPro" id="IPR019632">
    <property type="entry name" value="DUF2497"/>
</dbReference>
<accession>A0ABT1W6K8</accession>
<reference evidence="2 3" key="1">
    <citation type="submission" date="2022-06" db="EMBL/GenBank/DDBJ databases">
        <title>Endosaccharibacter gen. nov., sp. nov., endophytic bacteria isolated from sugarcane.</title>
        <authorList>
            <person name="Pitiwittayakul N."/>
            <person name="Yukphan P."/>
            <person name="Charoenyingcharoen P."/>
            <person name="Tanasupawat S."/>
        </authorList>
    </citation>
    <scope>NUCLEOTIDE SEQUENCE [LARGE SCALE GENOMIC DNA]</scope>
    <source>
        <strain evidence="2 3">KSS8</strain>
    </source>
</reference>
<feature type="compositionally biased region" description="Polar residues" evidence="1">
    <location>
        <begin position="1"/>
        <end position="10"/>
    </location>
</feature>
<sequence length="239" mass="24681">MPDASRQSPPDEQDASMDTILASIRRIIMEDEAGAQGGDGAGKDADDELMVLQPSMIVETSAHAMPEPSPGPLSMTTPERNAALSAADLAAALFDDPEPPPSKPVPAPVAVAPPPVAPEPVLESVPVPVVAVAPPPSAAVPAEPPVAETPFVEPVAAEPLLAPAASLAAAQALASLEEAMRPEPPPPAGPRLLRSGGPTLEDMVREELRVQVKDWLDANLPALVERLVAQEIGRLVKRG</sequence>
<dbReference type="Pfam" id="PF10691">
    <property type="entry name" value="DUF2497"/>
    <property type="match status" value="1"/>
</dbReference>
<proteinExistence type="predicted"/>
<dbReference type="Proteomes" id="UP001524587">
    <property type="component" value="Unassembled WGS sequence"/>
</dbReference>
<feature type="region of interest" description="Disordered" evidence="1">
    <location>
        <begin position="1"/>
        <end position="20"/>
    </location>
</feature>
<evidence type="ECO:0000313" key="2">
    <source>
        <dbReference type="EMBL" id="MCQ8277922.1"/>
    </source>
</evidence>
<evidence type="ECO:0000313" key="3">
    <source>
        <dbReference type="Proteomes" id="UP001524587"/>
    </source>
</evidence>
<dbReference type="EMBL" id="JAMSKV010000003">
    <property type="protein sequence ID" value="MCQ8277922.1"/>
    <property type="molecule type" value="Genomic_DNA"/>
</dbReference>
<gene>
    <name evidence="2" type="ORF">NFI95_05620</name>
</gene>
<dbReference type="RefSeq" id="WP_422863379.1">
    <property type="nucleotide sequence ID" value="NZ_JAMSKV010000003.1"/>
</dbReference>
<name>A0ABT1W6K8_9PROT</name>